<proteinExistence type="predicted"/>
<sequence>MMFFPCVQVHVRQQKFDLYNTIQEMDGLFTADGRSTQLHACDKYVSVPFM</sequence>
<protein>
    <submittedName>
        <fullName evidence="1">Uncharacterized protein</fullName>
    </submittedName>
</protein>
<evidence type="ECO:0000313" key="2">
    <source>
        <dbReference type="Proteomes" id="UP000828390"/>
    </source>
</evidence>
<comment type="caution">
    <text evidence="1">The sequence shown here is derived from an EMBL/GenBank/DDBJ whole genome shotgun (WGS) entry which is preliminary data.</text>
</comment>
<reference evidence="1" key="1">
    <citation type="journal article" date="2019" name="bioRxiv">
        <title>The Genome of the Zebra Mussel, Dreissena polymorpha: A Resource for Invasive Species Research.</title>
        <authorList>
            <person name="McCartney M.A."/>
            <person name="Auch B."/>
            <person name="Kono T."/>
            <person name="Mallez S."/>
            <person name="Zhang Y."/>
            <person name="Obille A."/>
            <person name="Becker A."/>
            <person name="Abrahante J.E."/>
            <person name="Garbe J."/>
            <person name="Badalamenti J.P."/>
            <person name="Herman A."/>
            <person name="Mangelson H."/>
            <person name="Liachko I."/>
            <person name="Sullivan S."/>
            <person name="Sone E.D."/>
            <person name="Koren S."/>
            <person name="Silverstein K.A.T."/>
            <person name="Beckman K.B."/>
            <person name="Gohl D.M."/>
        </authorList>
    </citation>
    <scope>NUCLEOTIDE SEQUENCE</scope>
    <source>
        <strain evidence="1">Duluth1</strain>
        <tissue evidence="1">Whole animal</tissue>
    </source>
</reference>
<reference evidence="1" key="2">
    <citation type="submission" date="2020-11" db="EMBL/GenBank/DDBJ databases">
        <authorList>
            <person name="McCartney M.A."/>
            <person name="Auch B."/>
            <person name="Kono T."/>
            <person name="Mallez S."/>
            <person name="Becker A."/>
            <person name="Gohl D.M."/>
            <person name="Silverstein K.A.T."/>
            <person name="Koren S."/>
            <person name="Bechman K.B."/>
            <person name="Herman A."/>
            <person name="Abrahante J.E."/>
            <person name="Garbe J."/>
        </authorList>
    </citation>
    <scope>NUCLEOTIDE SEQUENCE</scope>
    <source>
        <strain evidence="1">Duluth1</strain>
        <tissue evidence="1">Whole animal</tissue>
    </source>
</reference>
<dbReference type="Proteomes" id="UP000828390">
    <property type="component" value="Unassembled WGS sequence"/>
</dbReference>
<evidence type="ECO:0000313" key="1">
    <source>
        <dbReference type="EMBL" id="KAH3820885.1"/>
    </source>
</evidence>
<accession>A0A9D4GPS2</accession>
<gene>
    <name evidence="1" type="ORF">DPMN_122634</name>
</gene>
<organism evidence="1 2">
    <name type="scientific">Dreissena polymorpha</name>
    <name type="common">Zebra mussel</name>
    <name type="synonym">Mytilus polymorpha</name>
    <dbReference type="NCBI Taxonomy" id="45954"/>
    <lineage>
        <taxon>Eukaryota</taxon>
        <taxon>Metazoa</taxon>
        <taxon>Spiralia</taxon>
        <taxon>Lophotrochozoa</taxon>
        <taxon>Mollusca</taxon>
        <taxon>Bivalvia</taxon>
        <taxon>Autobranchia</taxon>
        <taxon>Heteroconchia</taxon>
        <taxon>Euheterodonta</taxon>
        <taxon>Imparidentia</taxon>
        <taxon>Neoheterodontei</taxon>
        <taxon>Myida</taxon>
        <taxon>Dreissenoidea</taxon>
        <taxon>Dreissenidae</taxon>
        <taxon>Dreissena</taxon>
    </lineage>
</organism>
<dbReference type="EMBL" id="JAIWYP010000005">
    <property type="protein sequence ID" value="KAH3820885.1"/>
    <property type="molecule type" value="Genomic_DNA"/>
</dbReference>
<dbReference type="AlphaFoldDB" id="A0A9D4GPS2"/>
<name>A0A9D4GPS2_DREPO</name>
<keyword evidence="2" id="KW-1185">Reference proteome</keyword>